<evidence type="ECO:0000256" key="1">
    <source>
        <dbReference type="ARBA" id="ARBA00004167"/>
    </source>
</evidence>
<organism evidence="9 10">
    <name type="scientific">Tabrizicola oligotrophica</name>
    <dbReference type="NCBI Taxonomy" id="2710650"/>
    <lineage>
        <taxon>Bacteria</taxon>
        <taxon>Pseudomonadati</taxon>
        <taxon>Pseudomonadota</taxon>
        <taxon>Alphaproteobacteria</taxon>
        <taxon>Rhodobacterales</taxon>
        <taxon>Paracoccaceae</taxon>
        <taxon>Tabrizicola</taxon>
    </lineage>
</organism>
<sequence>MSALDYEDDLIGRGRGPSLVIWGIVLSAVLFLLWASLAWVDEIVRATGEVVSSSRPQIIQNLEGGILAELNVAEGDVVEEGQVLARLHGTQFQATVDELADEIAALEIRRLRLEAEMQGAAEFAIPASIEERVPAIATSERTLLAARLGEYRARVAGAEAVAEQTAKELDLVQKMYDREIAPLIELTRAKKAHSDAQNKLTEAVTTTEKERATDYSKTQGELASLRQKRKLSEDQLSRTTLLAPMRGVVNKLSVTTIGGVVRPGEEILQIIPLDKEVFVEAKVKPRDIAAVRMGQEATIKLSAYDYTIFGSLHGKVTFVSADTFKDEQARNPDAEAHYKVTLAVDRTRFDARQQALEIRPGMQATVELETGGKTILTYLTKPLYKAGEALRER</sequence>
<dbReference type="InterPro" id="IPR058625">
    <property type="entry name" value="MdtA-like_BSH"/>
</dbReference>
<accession>A0A6M0QWF2</accession>
<reference evidence="9 10" key="1">
    <citation type="submission" date="2020-02" db="EMBL/GenBank/DDBJ databases">
        <authorList>
            <person name="Chen W.-M."/>
        </authorList>
    </citation>
    <scope>NUCLEOTIDE SEQUENCE [LARGE SCALE GENOMIC DNA]</scope>
    <source>
        <strain evidence="9 10">KMS-5</strain>
    </source>
</reference>
<dbReference type="GO" id="GO:0016020">
    <property type="term" value="C:membrane"/>
    <property type="evidence" value="ECO:0007669"/>
    <property type="project" value="UniProtKB-SubCell"/>
</dbReference>
<evidence type="ECO:0000256" key="5">
    <source>
        <dbReference type="SAM" id="MobiDB-lite"/>
    </source>
</evidence>
<dbReference type="InterPro" id="IPR058982">
    <property type="entry name" value="Beta-barrel_AprE"/>
</dbReference>
<dbReference type="PANTHER" id="PTHR30386">
    <property type="entry name" value="MEMBRANE FUSION SUBUNIT OF EMRAB-TOLC MULTIDRUG EFFLUX PUMP"/>
    <property type="match status" value="1"/>
</dbReference>
<evidence type="ECO:0000256" key="3">
    <source>
        <dbReference type="ARBA" id="ARBA00022989"/>
    </source>
</evidence>
<evidence type="ECO:0000313" key="10">
    <source>
        <dbReference type="Proteomes" id="UP000477782"/>
    </source>
</evidence>
<evidence type="ECO:0000256" key="2">
    <source>
        <dbReference type="ARBA" id="ARBA00022692"/>
    </source>
</evidence>
<evidence type="ECO:0000259" key="7">
    <source>
        <dbReference type="Pfam" id="PF25917"/>
    </source>
</evidence>
<dbReference type="PRINTS" id="PR01490">
    <property type="entry name" value="RTXTOXIND"/>
</dbReference>
<dbReference type="RefSeq" id="WP_164626324.1">
    <property type="nucleotide sequence ID" value="NZ_JAAIVJ010000007.1"/>
</dbReference>
<evidence type="ECO:0000256" key="4">
    <source>
        <dbReference type="ARBA" id="ARBA00023136"/>
    </source>
</evidence>
<dbReference type="Gene3D" id="2.40.30.170">
    <property type="match status" value="1"/>
</dbReference>
<dbReference type="AlphaFoldDB" id="A0A6M0QWF2"/>
<feature type="transmembrane region" description="Helical" evidence="6">
    <location>
        <begin position="20"/>
        <end position="40"/>
    </location>
</feature>
<keyword evidence="2 6" id="KW-0812">Transmembrane</keyword>
<feature type="domain" description="Multidrug resistance protein MdtA-like barrel-sandwich hybrid" evidence="7">
    <location>
        <begin position="64"/>
        <end position="265"/>
    </location>
</feature>
<dbReference type="Gene3D" id="2.40.50.100">
    <property type="match status" value="1"/>
</dbReference>
<name>A0A6M0QWF2_9RHOB</name>
<evidence type="ECO:0000313" key="9">
    <source>
        <dbReference type="EMBL" id="NEY91164.1"/>
    </source>
</evidence>
<feature type="region of interest" description="Disordered" evidence="5">
    <location>
        <begin position="199"/>
        <end position="220"/>
    </location>
</feature>
<keyword evidence="3 6" id="KW-1133">Transmembrane helix</keyword>
<protein>
    <submittedName>
        <fullName evidence="9">HlyD family efflux transporter periplasmic adaptor subunit</fullName>
    </submittedName>
</protein>
<keyword evidence="4 6" id="KW-0472">Membrane</keyword>
<gene>
    <name evidence="9" type="ORF">G4Z14_12725</name>
</gene>
<dbReference type="PANTHER" id="PTHR30386:SF26">
    <property type="entry name" value="TRANSPORT PROTEIN COMB"/>
    <property type="match status" value="1"/>
</dbReference>
<evidence type="ECO:0000259" key="8">
    <source>
        <dbReference type="Pfam" id="PF26002"/>
    </source>
</evidence>
<comment type="subcellular location">
    <subcellularLocation>
        <location evidence="1">Membrane</location>
        <topology evidence="1">Single-pass membrane protein</topology>
    </subcellularLocation>
</comment>
<proteinExistence type="predicted"/>
<evidence type="ECO:0000256" key="6">
    <source>
        <dbReference type="SAM" id="Phobius"/>
    </source>
</evidence>
<feature type="domain" description="AprE-like beta-barrel" evidence="8">
    <location>
        <begin position="278"/>
        <end position="371"/>
    </location>
</feature>
<dbReference type="Proteomes" id="UP000477782">
    <property type="component" value="Unassembled WGS sequence"/>
</dbReference>
<dbReference type="InterPro" id="IPR050739">
    <property type="entry name" value="MFP"/>
</dbReference>
<dbReference type="Pfam" id="PF26002">
    <property type="entry name" value="Beta-barrel_AprE"/>
    <property type="match status" value="1"/>
</dbReference>
<dbReference type="Pfam" id="PF25917">
    <property type="entry name" value="BSH_RND"/>
    <property type="match status" value="1"/>
</dbReference>
<keyword evidence="10" id="KW-1185">Reference proteome</keyword>
<comment type="caution">
    <text evidence="9">The sequence shown here is derived from an EMBL/GenBank/DDBJ whole genome shotgun (WGS) entry which is preliminary data.</text>
</comment>
<dbReference type="EMBL" id="JAAIVJ010000007">
    <property type="protein sequence ID" value="NEY91164.1"/>
    <property type="molecule type" value="Genomic_DNA"/>
</dbReference>